<feature type="transmembrane region" description="Helical" evidence="6">
    <location>
        <begin position="201"/>
        <end position="224"/>
    </location>
</feature>
<dbReference type="EMBL" id="FNJR01000022">
    <property type="protein sequence ID" value="SDP96905.1"/>
    <property type="molecule type" value="Genomic_DNA"/>
</dbReference>
<reference evidence="8" key="1">
    <citation type="submission" date="2016-10" db="EMBL/GenBank/DDBJ databases">
        <authorList>
            <person name="Varghese N."/>
            <person name="Submissions S."/>
        </authorList>
    </citation>
    <scope>NUCLEOTIDE SEQUENCE [LARGE SCALE GENOMIC DNA]</scope>
    <source>
        <strain evidence="8">DSM 46732</strain>
    </source>
</reference>
<accession>A0A1H0X2G1</accession>
<feature type="transmembrane region" description="Helical" evidence="6">
    <location>
        <begin position="172"/>
        <end position="195"/>
    </location>
</feature>
<dbReference type="STRING" id="405564.SAMN04487905_12220"/>
<evidence type="ECO:0000256" key="4">
    <source>
        <dbReference type="ARBA" id="ARBA00022448"/>
    </source>
</evidence>
<feature type="transmembrane region" description="Helical" evidence="6">
    <location>
        <begin position="107"/>
        <end position="131"/>
    </location>
</feature>
<feature type="transmembrane region" description="Helical" evidence="6">
    <location>
        <begin position="262"/>
        <end position="281"/>
    </location>
</feature>
<dbReference type="AlphaFoldDB" id="A0A1H0X2G1"/>
<dbReference type="Proteomes" id="UP000199497">
    <property type="component" value="Unassembled WGS sequence"/>
</dbReference>
<evidence type="ECO:0000256" key="1">
    <source>
        <dbReference type="ARBA" id="ARBA00003408"/>
    </source>
</evidence>
<dbReference type="NCBIfam" id="TIGR00797">
    <property type="entry name" value="matE"/>
    <property type="match status" value="1"/>
</dbReference>
<name>A0A1H0X2G1_9ACTN</name>
<keyword evidence="8" id="KW-1185">Reference proteome</keyword>
<evidence type="ECO:0000256" key="3">
    <source>
        <dbReference type="ARBA" id="ARBA00020268"/>
    </source>
</evidence>
<feature type="transmembrane region" description="Helical" evidence="6">
    <location>
        <begin position="400"/>
        <end position="421"/>
    </location>
</feature>
<feature type="transmembrane region" description="Helical" evidence="6">
    <location>
        <begin position="143"/>
        <end position="160"/>
    </location>
</feature>
<evidence type="ECO:0000256" key="6">
    <source>
        <dbReference type="SAM" id="Phobius"/>
    </source>
</evidence>
<feature type="transmembrane region" description="Helical" evidence="6">
    <location>
        <begin position="427"/>
        <end position="449"/>
    </location>
</feature>
<evidence type="ECO:0000313" key="7">
    <source>
        <dbReference type="EMBL" id="SDP96905.1"/>
    </source>
</evidence>
<dbReference type="GO" id="GO:0015297">
    <property type="term" value="F:antiporter activity"/>
    <property type="evidence" value="ECO:0007669"/>
    <property type="project" value="InterPro"/>
</dbReference>
<feature type="transmembrane region" description="Helical" evidence="6">
    <location>
        <begin position="293"/>
        <end position="317"/>
    </location>
</feature>
<protein>
    <recommendedName>
        <fullName evidence="3">Probable multidrug resistance protein NorM</fullName>
    </recommendedName>
    <alternativeName>
        <fullName evidence="5">Multidrug-efflux transporter</fullName>
    </alternativeName>
</protein>
<dbReference type="InterPro" id="IPR050222">
    <property type="entry name" value="MATE_MdtK"/>
</dbReference>
<dbReference type="GO" id="GO:0042910">
    <property type="term" value="F:xenobiotic transmembrane transporter activity"/>
    <property type="evidence" value="ECO:0007669"/>
    <property type="project" value="InterPro"/>
</dbReference>
<dbReference type="Pfam" id="PF01554">
    <property type="entry name" value="MatE"/>
    <property type="match status" value="2"/>
</dbReference>
<dbReference type="PANTHER" id="PTHR43298:SF2">
    <property type="entry name" value="FMN_FAD EXPORTER YEEO-RELATED"/>
    <property type="match status" value="1"/>
</dbReference>
<dbReference type="OrthoDB" id="9780160at2"/>
<feature type="transmembrane region" description="Helical" evidence="6">
    <location>
        <begin position="25"/>
        <end position="44"/>
    </location>
</feature>
<comment type="similarity">
    <text evidence="2">Belongs to the multi antimicrobial extrusion (MATE) (TC 2.A.66.1) family.</text>
</comment>
<keyword evidence="4" id="KW-0813">Transport</keyword>
<feature type="transmembrane region" description="Helical" evidence="6">
    <location>
        <begin position="329"/>
        <end position="352"/>
    </location>
</feature>
<evidence type="ECO:0000313" key="8">
    <source>
        <dbReference type="Proteomes" id="UP000199497"/>
    </source>
</evidence>
<gene>
    <name evidence="7" type="ORF">SAMN04487905_12220</name>
</gene>
<keyword evidence="6" id="KW-1133">Transmembrane helix</keyword>
<evidence type="ECO:0000256" key="2">
    <source>
        <dbReference type="ARBA" id="ARBA00010199"/>
    </source>
</evidence>
<keyword evidence="6" id="KW-0472">Membrane</keyword>
<keyword evidence="6" id="KW-0812">Transmembrane</keyword>
<feature type="transmembrane region" description="Helical" evidence="6">
    <location>
        <begin position="64"/>
        <end position="86"/>
    </location>
</feature>
<sequence length="466" mass="48691">MTDTRQTSQTDAAEMTTLRKTSSKLLSLGIPLAIGFVSQMAISFTDAALVTRLGAVEMAGTTLALSVFSIVMLLGLGIVTAVSPKLAGSFREGAGDELRNWYVQGSWIAVGIGLVGSVILLNTGGILTLMGQSQELASVAQEYNSGAALGLPLFLLYVNARSTMSAVGQPKALGWIMLTAVPVNLVVGYLAIFGLGPFPGFGVVGAGWSSTIVRMLVIVAAIVLMHRGRAFRNLALGNASLRPRPKLILEVVRDGTPIGVRILLGEGFLPVLAFFVARFGSDATTAHALGLRLVSLIAVIALGFSSAATTMAAWARVDGNPRALHALRSALLLVSGSYAVVLAAVTTIAFDFVVDVLFALDDHSAESTLRALLPLVLTYFLLDTLGTVLGGYLVGLLDTLVPMIVVMISFWGVGLGTGLLLSGPAGMGFYGLWVGMALGAAPVALFNFVRVTYQIKILRTAHLDAA</sequence>
<dbReference type="PANTHER" id="PTHR43298">
    <property type="entry name" value="MULTIDRUG RESISTANCE PROTEIN NORM-RELATED"/>
    <property type="match status" value="1"/>
</dbReference>
<dbReference type="GO" id="GO:0005886">
    <property type="term" value="C:plasma membrane"/>
    <property type="evidence" value="ECO:0007669"/>
    <property type="project" value="TreeGrafter"/>
</dbReference>
<feature type="transmembrane region" description="Helical" evidence="6">
    <location>
        <begin position="372"/>
        <end position="393"/>
    </location>
</feature>
<comment type="function">
    <text evidence="1">Multidrug efflux pump.</text>
</comment>
<organism evidence="7 8">
    <name type="scientific">Actinopolyspora xinjiangensis</name>
    <dbReference type="NCBI Taxonomy" id="405564"/>
    <lineage>
        <taxon>Bacteria</taxon>
        <taxon>Bacillati</taxon>
        <taxon>Actinomycetota</taxon>
        <taxon>Actinomycetes</taxon>
        <taxon>Actinopolysporales</taxon>
        <taxon>Actinopolysporaceae</taxon>
        <taxon>Actinopolyspora</taxon>
    </lineage>
</organism>
<evidence type="ECO:0000256" key="5">
    <source>
        <dbReference type="ARBA" id="ARBA00031636"/>
    </source>
</evidence>
<dbReference type="InterPro" id="IPR002528">
    <property type="entry name" value="MATE_fam"/>
</dbReference>
<proteinExistence type="inferred from homology"/>